<evidence type="ECO:0000313" key="1">
    <source>
        <dbReference type="EMBL" id="CDH00745.1"/>
    </source>
</evidence>
<name>A0A077NPG2_XENBV</name>
<reference evidence="1" key="1">
    <citation type="submission" date="2013-07" db="EMBL/GenBank/DDBJ databases">
        <title>Sub-species coevolution in mutualistic symbiosis.</title>
        <authorList>
            <person name="Murfin K."/>
            <person name="Klassen J."/>
            <person name="Lee M."/>
            <person name="Forst S."/>
            <person name="Stock P."/>
            <person name="Goodrich-Blair H."/>
        </authorList>
    </citation>
    <scope>NUCLEOTIDE SEQUENCE [LARGE SCALE GENOMIC DNA]</scope>
    <source>
        <strain evidence="1">Feltiae Moldova</strain>
    </source>
</reference>
<protein>
    <recommendedName>
        <fullName evidence="2">Phage protein</fullName>
    </recommendedName>
</protein>
<gene>
    <name evidence="1" type="ORF">XBFM1_1760007</name>
</gene>
<dbReference type="HOGENOM" id="CLU_2621206_0_0_6"/>
<dbReference type="AlphaFoldDB" id="A0A077NPG2"/>
<accession>A0A077NPG2</accession>
<evidence type="ECO:0008006" key="2">
    <source>
        <dbReference type="Google" id="ProtNLM"/>
    </source>
</evidence>
<proteinExistence type="predicted"/>
<sequence>MKEQFEIKITVEKNEEGELTLNAKSNLVDSRNPSVYFAALYVAFQKQILPTLESKLELADEIADLVKRTTECSCDEDD</sequence>
<comment type="caution">
    <text evidence="1">The sequence shown here is derived from an EMBL/GenBank/DDBJ whole genome shotgun (WGS) entry which is preliminary data.</text>
</comment>
<dbReference type="RefSeq" id="WP_038223584.1">
    <property type="nucleotide sequence ID" value="NZ_CAWLWD010000155.1"/>
</dbReference>
<dbReference type="EMBL" id="CBSV010000086">
    <property type="protein sequence ID" value="CDH00745.1"/>
    <property type="molecule type" value="Genomic_DNA"/>
</dbReference>
<dbReference type="Proteomes" id="UP000028487">
    <property type="component" value="Unassembled WGS sequence"/>
</dbReference>
<organism evidence="1">
    <name type="scientific">Xenorhabdus bovienii str. feltiae Moldova</name>
    <dbReference type="NCBI Taxonomy" id="1398200"/>
    <lineage>
        <taxon>Bacteria</taxon>
        <taxon>Pseudomonadati</taxon>
        <taxon>Pseudomonadota</taxon>
        <taxon>Gammaproteobacteria</taxon>
        <taxon>Enterobacterales</taxon>
        <taxon>Morganellaceae</taxon>
        <taxon>Xenorhabdus</taxon>
    </lineage>
</organism>